<dbReference type="PANTHER" id="PTHR43760">
    <property type="entry name" value="ENDORIBONUCLEASE-RELATED"/>
    <property type="match status" value="1"/>
</dbReference>
<dbReference type="InterPro" id="IPR006175">
    <property type="entry name" value="YjgF/YER057c/UK114"/>
</dbReference>
<dbReference type="PANTHER" id="PTHR43760:SF1">
    <property type="entry name" value="ENDORIBONUCLEASE L-PSP_CHORISMATE MUTASE-LIKE DOMAIN-CONTAINING PROTEIN"/>
    <property type="match status" value="1"/>
</dbReference>
<dbReference type="AlphaFoldDB" id="A0A846RWX1"/>
<comment type="caution">
    <text evidence="1">The sequence shown here is derived from an EMBL/GenBank/DDBJ whole genome shotgun (WGS) entry which is preliminary data.</text>
</comment>
<dbReference type="InterPro" id="IPR013813">
    <property type="entry name" value="Endoribo_LPSP/chorism_mut-like"/>
</dbReference>
<proteinExistence type="predicted"/>
<dbReference type="Proteomes" id="UP000547458">
    <property type="component" value="Unassembled WGS sequence"/>
</dbReference>
<dbReference type="CDD" id="cd02199">
    <property type="entry name" value="YjgF_YER057c_UK114_like_1"/>
    <property type="match status" value="1"/>
</dbReference>
<sequence>MTARESGVLQYKGLIGGGVDMEEAKAAARIASKNAVDAIEASPEGRRTILRVVQTTVYLACVEGFESHSQVADAASEYLRDRLGSQILGARVAIGVSSLPGGSPVEIQLTATARTVIGENPRAGS</sequence>
<dbReference type="EMBL" id="JAATJL010000001">
    <property type="protein sequence ID" value="NJC22711.1"/>
    <property type="molecule type" value="Genomic_DNA"/>
</dbReference>
<dbReference type="Gene3D" id="3.30.1330.40">
    <property type="entry name" value="RutC-like"/>
    <property type="match status" value="1"/>
</dbReference>
<dbReference type="InterPro" id="IPR035959">
    <property type="entry name" value="RutC-like_sf"/>
</dbReference>
<protein>
    <submittedName>
        <fullName evidence="1">Enamine deaminase RidA (YjgF/YER057c/UK114 family)</fullName>
    </submittedName>
</protein>
<keyword evidence="2" id="KW-1185">Reference proteome</keyword>
<accession>A0A846RWX1</accession>
<organism evidence="1 2">
    <name type="scientific">Arthrobacter pigmenti</name>
    <dbReference type="NCBI Taxonomy" id="271432"/>
    <lineage>
        <taxon>Bacteria</taxon>
        <taxon>Bacillati</taxon>
        <taxon>Actinomycetota</taxon>
        <taxon>Actinomycetes</taxon>
        <taxon>Micrococcales</taxon>
        <taxon>Micrococcaceae</taxon>
        <taxon>Arthrobacter</taxon>
    </lineage>
</organism>
<dbReference type="Pfam" id="PF01042">
    <property type="entry name" value="Ribonuc_L-PSP"/>
    <property type="match status" value="1"/>
</dbReference>
<dbReference type="SUPFAM" id="SSF55298">
    <property type="entry name" value="YjgF-like"/>
    <property type="match status" value="1"/>
</dbReference>
<reference evidence="1 2" key="1">
    <citation type="submission" date="2020-03" db="EMBL/GenBank/DDBJ databases">
        <title>Sequencing the genomes of 1000 actinobacteria strains.</title>
        <authorList>
            <person name="Klenk H.-P."/>
        </authorList>
    </citation>
    <scope>NUCLEOTIDE SEQUENCE [LARGE SCALE GENOMIC DNA]</scope>
    <source>
        <strain evidence="1 2">DSM 16403</strain>
    </source>
</reference>
<gene>
    <name evidence="1" type="ORF">BJ994_001787</name>
</gene>
<evidence type="ECO:0000313" key="1">
    <source>
        <dbReference type="EMBL" id="NJC22711.1"/>
    </source>
</evidence>
<name>A0A846RWX1_9MICC</name>
<evidence type="ECO:0000313" key="2">
    <source>
        <dbReference type="Proteomes" id="UP000547458"/>
    </source>
</evidence>